<dbReference type="Pfam" id="PF20150">
    <property type="entry name" value="2EXR"/>
    <property type="match status" value="1"/>
</dbReference>
<protein>
    <recommendedName>
        <fullName evidence="2">2EXR domain-containing protein</fullName>
    </recommendedName>
</protein>
<keyword evidence="1" id="KW-0472">Membrane</keyword>
<dbReference type="Proteomes" id="UP000011086">
    <property type="component" value="Unassembled WGS sequence"/>
</dbReference>
<accession>A0AA97PHT4</accession>
<feature type="domain" description="2EXR" evidence="2">
    <location>
        <begin position="5"/>
        <end position="82"/>
    </location>
</feature>
<reference evidence="3" key="1">
    <citation type="journal article" date="2012" name="PLoS Genet.">
        <title>Comparative analysis of the genomes of two field isolates of the rice blast fungus Magnaporthe oryzae.</title>
        <authorList>
            <person name="Xue M."/>
            <person name="Yang J."/>
            <person name="Li Z."/>
            <person name="Hu S."/>
            <person name="Yao N."/>
            <person name="Dean R.A."/>
            <person name="Zhao W."/>
            <person name="Shen M."/>
            <person name="Zhang H."/>
            <person name="Li C."/>
            <person name="Liu L."/>
            <person name="Cao L."/>
            <person name="Xu X."/>
            <person name="Xing Y."/>
            <person name="Hsiang T."/>
            <person name="Zhang Z."/>
            <person name="Xu J.R."/>
            <person name="Peng Y.L."/>
        </authorList>
    </citation>
    <scope>NUCLEOTIDE SEQUENCE</scope>
    <source>
        <strain evidence="3">Y34</strain>
    </source>
</reference>
<dbReference type="AlphaFoldDB" id="A0AA97PHT4"/>
<keyword evidence="1" id="KW-1133">Transmembrane helix</keyword>
<proteinExistence type="predicted"/>
<evidence type="ECO:0000313" key="3">
    <source>
        <dbReference type="EMBL" id="ELQ35131.1"/>
    </source>
</evidence>
<evidence type="ECO:0000256" key="1">
    <source>
        <dbReference type="SAM" id="Phobius"/>
    </source>
</evidence>
<evidence type="ECO:0000259" key="2">
    <source>
        <dbReference type="Pfam" id="PF20150"/>
    </source>
</evidence>
<dbReference type="InterPro" id="IPR045518">
    <property type="entry name" value="2EXR"/>
</dbReference>
<organism evidence="3">
    <name type="scientific">Pyricularia oryzae (strain Y34)</name>
    <name type="common">Rice blast fungus</name>
    <name type="synonym">Magnaporthe oryzae</name>
    <dbReference type="NCBI Taxonomy" id="1143189"/>
    <lineage>
        <taxon>Eukaryota</taxon>
        <taxon>Fungi</taxon>
        <taxon>Dikarya</taxon>
        <taxon>Ascomycota</taxon>
        <taxon>Pezizomycotina</taxon>
        <taxon>Sordariomycetes</taxon>
        <taxon>Sordariomycetidae</taxon>
        <taxon>Magnaporthales</taxon>
        <taxon>Pyriculariaceae</taxon>
        <taxon>Pyricularia</taxon>
    </lineage>
</organism>
<name>A0AA97PHT4_PYRO3</name>
<keyword evidence="1" id="KW-0812">Transmembrane</keyword>
<dbReference type="EMBL" id="JH793022">
    <property type="protein sequence ID" value="ELQ35131.1"/>
    <property type="molecule type" value="Genomic_DNA"/>
</dbReference>
<feature type="transmembrane region" description="Helical" evidence="1">
    <location>
        <begin position="471"/>
        <end position="497"/>
    </location>
</feature>
<sequence>MGTTFPHFSDLPAELRSKIWVYALESHTDHVIANAPPQIRNPINKYGNPVPFDDGASALVVDCFAIPASCRQARDLHLSRLKKLGCSARRCFKYVSEWWYDPLGAGPMSILLWGEGGDDDGCSEVTISGGRFRSAEHLVAIVTMLFGNTPERITMDFEIRGPTGEMVCASGWVYWPKASFWDFDRDVNPSGSDSESNTLEKLRDVYESVFETIEKNFPIAEGPTNYFPENDGMVLELIPPGTDHLIALYPNLSTRFSWAVTGIDHLLVVHLFRMRDLFLAASDALPRLSRLDVSFEFCDWSSPDDHLAETWDGPDWLILGCVRKGDLYCCWMHEWPNWTFLWRYWDKSRRAISFKFRSELLAIKLKALKLPPVPCPSWPSPVGWLWSEPLEGRLCWNSVGCYLLDIYLTLRHMGGVHALLEPCFWMADLSGHFFSEQQPKNTAKEGDRLEEYRKRARGFLYHNKAFQSASYGLTIFAILGPFAALGLIAVAFGTCFVKNCIVTVLPWAS</sequence>
<gene>
    <name evidence="3" type="ORF">OOU_Y34scaffold00726g91</name>
</gene>